<dbReference type="AlphaFoldDB" id="A0A8T3E1V7"/>
<evidence type="ECO:0000313" key="1">
    <source>
        <dbReference type="EMBL" id="KAI1902660.1"/>
    </source>
</evidence>
<name>A0A8T3E1V7_9TELE</name>
<dbReference type="Proteomes" id="UP000829720">
    <property type="component" value="Unassembled WGS sequence"/>
</dbReference>
<dbReference type="OrthoDB" id="8879969at2759"/>
<keyword evidence="2" id="KW-1185">Reference proteome</keyword>
<accession>A0A8T3E1V7</accession>
<comment type="caution">
    <text evidence="1">The sequence shown here is derived from an EMBL/GenBank/DDBJ whole genome shotgun (WGS) entry which is preliminary data.</text>
</comment>
<organism evidence="1 2">
    <name type="scientific">Albula goreensis</name>
    <dbReference type="NCBI Taxonomy" id="1534307"/>
    <lineage>
        <taxon>Eukaryota</taxon>
        <taxon>Metazoa</taxon>
        <taxon>Chordata</taxon>
        <taxon>Craniata</taxon>
        <taxon>Vertebrata</taxon>
        <taxon>Euteleostomi</taxon>
        <taxon>Actinopterygii</taxon>
        <taxon>Neopterygii</taxon>
        <taxon>Teleostei</taxon>
        <taxon>Albuliformes</taxon>
        <taxon>Albulidae</taxon>
        <taxon>Albula</taxon>
    </lineage>
</organism>
<proteinExistence type="predicted"/>
<gene>
    <name evidence="1" type="ORF">AGOR_G00018250</name>
</gene>
<protein>
    <submittedName>
        <fullName evidence="1">Uncharacterized protein</fullName>
    </submittedName>
</protein>
<dbReference type="EMBL" id="JAERUA010000002">
    <property type="protein sequence ID" value="KAI1902660.1"/>
    <property type="molecule type" value="Genomic_DNA"/>
</dbReference>
<sequence length="112" mass="12320">MCLHVLLREQGCRGGIVRIERLESPLARFRESTETDRLDSWNPPLCSDLLCADRVLATLRARSQISESRQKVSVCLRRDVDEIGDLVPGHGLWGLLLADSSAGEASPSSPAH</sequence>
<evidence type="ECO:0000313" key="2">
    <source>
        <dbReference type="Proteomes" id="UP000829720"/>
    </source>
</evidence>
<reference evidence="1" key="1">
    <citation type="submission" date="2021-01" db="EMBL/GenBank/DDBJ databases">
        <authorList>
            <person name="Zahm M."/>
            <person name="Roques C."/>
            <person name="Cabau C."/>
            <person name="Klopp C."/>
            <person name="Donnadieu C."/>
            <person name="Jouanno E."/>
            <person name="Lampietro C."/>
            <person name="Louis A."/>
            <person name="Herpin A."/>
            <person name="Echchiki A."/>
            <person name="Berthelot C."/>
            <person name="Parey E."/>
            <person name="Roest-Crollius H."/>
            <person name="Braasch I."/>
            <person name="Postlethwait J."/>
            <person name="Bobe J."/>
            <person name="Montfort J."/>
            <person name="Bouchez O."/>
            <person name="Begum T."/>
            <person name="Mejri S."/>
            <person name="Adams A."/>
            <person name="Chen W.-J."/>
            <person name="Guiguen Y."/>
        </authorList>
    </citation>
    <scope>NUCLEOTIDE SEQUENCE</scope>
    <source>
        <tissue evidence="1">Blood</tissue>
    </source>
</reference>